<evidence type="ECO:0000256" key="3">
    <source>
        <dbReference type="ARBA" id="ARBA00022448"/>
    </source>
</evidence>
<proteinExistence type="inferred from homology"/>
<comment type="caution">
    <text evidence="9">The sequence shown here is derived from an EMBL/GenBank/DDBJ whole genome shotgun (WGS) entry which is preliminary data.</text>
</comment>
<keyword evidence="7" id="KW-0998">Cell outer membrane</keyword>
<dbReference type="PANTHER" id="PTHR30026">
    <property type="entry name" value="OUTER MEMBRANE PROTEIN TOLC"/>
    <property type="match status" value="1"/>
</dbReference>
<evidence type="ECO:0000256" key="8">
    <source>
        <dbReference type="SAM" id="SignalP"/>
    </source>
</evidence>
<comment type="similarity">
    <text evidence="2">Belongs to the outer membrane factor (OMF) (TC 1.B.17) family.</text>
</comment>
<dbReference type="Proteomes" id="UP000575898">
    <property type="component" value="Unassembled WGS sequence"/>
</dbReference>
<keyword evidence="10" id="KW-1185">Reference proteome</keyword>
<feature type="signal peptide" evidence="8">
    <location>
        <begin position="1"/>
        <end position="26"/>
    </location>
</feature>
<dbReference type="PANTHER" id="PTHR30026:SF20">
    <property type="entry name" value="OUTER MEMBRANE PROTEIN TOLC"/>
    <property type="match status" value="1"/>
</dbReference>
<dbReference type="InterPro" id="IPR051906">
    <property type="entry name" value="TolC-like"/>
</dbReference>
<evidence type="ECO:0000313" key="9">
    <source>
        <dbReference type="EMBL" id="MBB5020254.1"/>
    </source>
</evidence>
<name>A0A840MM78_9PROT</name>
<dbReference type="Gene3D" id="1.20.1600.10">
    <property type="entry name" value="Outer membrane efflux proteins (OEP)"/>
    <property type="match status" value="1"/>
</dbReference>
<dbReference type="InterPro" id="IPR010130">
    <property type="entry name" value="T1SS_OMP_TolC"/>
</dbReference>
<reference evidence="9 10" key="1">
    <citation type="submission" date="2020-08" db="EMBL/GenBank/DDBJ databases">
        <title>Genomic Encyclopedia of Type Strains, Phase IV (KMG-IV): sequencing the most valuable type-strain genomes for metagenomic binning, comparative biology and taxonomic classification.</title>
        <authorList>
            <person name="Goeker M."/>
        </authorList>
    </citation>
    <scope>NUCLEOTIDE SEQUENCE [LARGE SCALE GENOMIC DNA]</scope>
    <source>
        <strain evidence="9 10">DSM 27165</strain>
    </source>
</reference>
<keyword evidence="4" id="KW-1134">Transmembrane beta strand</keyword>
<evidence type="ECO:0000256" key="7">
    <source>
        <dbReference type="ARBA" id="ARBA00023237"/>
    </source>
</evidence>
<keyword evidence="5" id="KW-0812">Transmembrane</keyword>
<keyword evidence="3" id="KW-0813">Transport</keyword>
<dbReference type="NCBIfam" id="TIGR01844">
    <property type="entry name" value="type_I_sec_TolC"/>
    <property type="match status" value="1"/>
</dbReference>
<dbReference type="GO" id="GO:0015288">
    <property type="term" value="F:porin activity"/>
    <property type="evidence" value="ECO:0007669"/>
    <property type="project" value="TreeGrafter"/>
</dbReference>
<evidence type="ECO:0000256" key="5">
    <source>
        <dbReference type="ARBA" id="ARBA00022692"/>
    </source>
</evidence>
<evidence type="ECO:0000256" key="1">
    <source>
        <dbReference type="ARBA" id="ARBA00004442"/>
    </source>
</evidence>
<evidence type="ECO:0000313" key="10">
    <source>
        <dbReference type="Proteomes" id="UP000575898"/>
    </source>
</evidence>
<gene>
    <name evidence="9" type="ORF">HNQ59_003572</name>
</gene>
<comment type="subcellular location">
    <subcellularLocation>
        <location evidence="1">Cell outer membrane</location>
    </subcellularLocation>
</comment>
<dbReference type="EMBL" id="JACHHY010000029">
    <property type="protein sequence ID" value="MBB5020254.1"/>
    <property type="molecule type" value="Genomic_DNA"/>
</dbReference>
<keyword evidence="8" id="KW-0732">Signal</keyword>
<accession>A0A840MM78</accession>
<evidence type="ECO:0000256" key="2">
    <source>
        <dbReference type="ARBA" id="ARBA00007613"/>
    </source>
</evidence>
<dbReference type="GO" id="GO:0009279">
    <property type="term" value="C:cell outer membrane"/>
    <property type="evidence" value="ECO:0007669"/>
    <property type="project" value="UniProtKB-SubCell"/>
</dbReference>
<dbReference type="GO" id="GO:0015562">
    <property type="term" value="F:efflux transmembrane transporter activity"/>
    <property type="evidence" value="ECO:0007669"/>
    <property type="project" value="InterPro"/>
</dbReference>
<dbReference type="InterPro" id="IPR003423">
    <property type="entry name" value="OMP_efflux"/>
</dbReference>
<dbReference type="RefSeq" id="WP_184041659.1">
    <property type="nucleotide sequence ID" value="NZ_JACHHY010000029.1"/>
</dbReference>
<protein>
    <submittedName>
        <fullName evidence="9">Outer membrane protein</fullName>
    </submittedName>
</protein>
<dbReference type="Pfam" id="PF02321">
    <property type="entry name" value="OEP"/>
    <property type="match status" value="2"/>
</dbReference>
<sequence length="451" mass="49392">MTQLSINKTALLCGLACLFTASSAWSGDLLSAYRDALKYDSQLAAARYAMEAGKEKVTQGRSQLLPQVGASAEASRAWVHYQPGKSQPGIIESKDSSGNKYDMAISAQQPIYRAQNFTAYEQSKLGAQASELQYRIAEQQLMLRVAKAYFDVLQARDAVTVAAAQKEAFSEQLAQAKKRFQVGVATITDTYEAQSRFDSTNAQEIAARNDLEVKTNALRQITGTNQDWIASLNRQMKPTQPEPNDLNSWQGMATNDNLVLQAQLLNEQVAKQEVKKNREGHLPTLDLVGRVGKNWDEVGARNGGTDQTRTYSVGLQLNVPIYAGGALDSKTREAAANYEKTKQDVLTARRTLEQDTKSAFLGVTSGAAQVLALEQALVSAQSQLDATKTGQQVGVRTNVDVLNAQQQYYQTLSSLLQARYNYLLAKLNLAFQAGKLSEADLESVNKLMVKS</sequence>
<dbReference type="AlphaFoldDB" id="A0A840MM78"/>
<keyword evidence="6" id="KW-0472">Membrane</keyword>
<feature type="chain" id="PRO_5032385311" evidence="8">
    <location>
        <begin position="27"/>
        <end position="451"/>
    </location>
</feature>
<dbReference type="SUPFAM" id="SSF56954">
    <property type="entry name" value="Outer membrane efflux proteins (OEP)"/>
    <property type="match status" value="1"/>
</dbReference>
<organism evidence="9 10">
    <name type="scientific">Chitinivorax tropicus</name>
    <dbReference type="NCBI Taxonomy" id="714531"/>
    <lineage>
        <taxon>Bacteria</taxon>
        <taxon>Pseudomonadati</taxon>
        <taxon>Pseudomonadota</taxon>
        <taxon>Betaproteobacteria</taxon>
        <taxon>Chitinivorax</taxon>
    </lineage>
</organism>
<evidence type="ECO:0000256" key="4">
    <source>
        <dbReference type="ARBA" id="ARBA00022452"/>
    </source>
</evidence>
<dbReference type="GO" id="GO:1990281">
    <property type="term" value="C:efflux pump complex"/>
    <property type="evidence" value="ECO:0007669"/>
    <property type="project" value="TreeGrafter"/>
</dbReference>
<evidence type="ECO:0000256" key="6">
    <source>
        <dbReference type="ARBA" id="ARBA00023136"/>
    </source>
</evidence>